<sequence length="723" mass="80305">MVLALPEVDESVALRILEEQQGALCCAIISHDNPQAEEVLPTPAVDTTHARDNLQAEEVLPTPAVDTTHATDDEDSPWPTAKLEFTLFDAWTQSSESQDLPQEIREVLQTHREVFPHSLPPGLSPKHPHDHHILLVPGKLAAKLATYCMTPDQRRFHKQEIAKLSAHGWIGPTYSPICAPTIMVDKGDDGTGERNMRMVVNYQALNALTVAPDFPLPPIQTILKMLGGAKYFSTLDLEAGFHQIRMAKADRCKTAFRSVLGPFEYKVMPFGLKEGIKPAADKIEAIRLWPEVLENETQVRQFLGTVNYCRMFMGPDYADISRPLVTLTRKATPVHWTAAHTQAVRHLKQRLIDNTTLQVPDTSKPFELYTDASGYALGGVLEQAGLPIGFLSQAMTPVQQKYSIYDQEMLALVTALDKWSHLLRVGKVTAFTDHQALTHLRKLQTSKPLRGRTARWLDFLAEFSDIAITYLQGARNTGADALSRLPSLGPLMLAPAHPDPARYSRRKQANYRELASTRRRPPRTRPQSPPVSLKANESAPSGTEPSAVLPVNPADSATLDWPAAYAKCPVFWVPYNTAVQAVELACNTTSHSSTELSPFEVMIGENRLTAADLDVVGALSPTLTLPMTKLFRQLCDRAQSHILEAKGLRKLYADTHRREVEYAVGDKVWLSSKHLPALNTCPKFEPRFRGPFIITERIGSAACRLVPRSPRLTNAMISFTFPS</sequence>
<evidence type="ECO:0000256" key="6">
    <source>
        <dbReference type="ARBA" id="ARBA00022918"/>
    </source>
</evidence>
<dbReference type="FunFam" id="3.30.70.270:FF:000020">
    <property type="entry name" value="Transposon Tf2-6 polyprotein-like Protein"/>
    <property type="match status" value="1"/>
</dbReference>
<evidence type="ECO:0000256" key="3">
    <source>
        <dbReference type="ARBA" id="ARBA00022722"/>
    </source>
</evidence>
<keyword evidence="11" id="KW-1185">Reference proteome</keyword>
<dbReference type="OMA" id="WIAFDEM"/>
<evidence type="ECO:0000256" key="7">
    <source>
        <dbReference type="SAM" id="MobiDB-lite"/>
    </source>
</evidence>
<keyword evidence="2" id="KW-0548">Nucleotidyltransferase</keyword>
<dbReference type="SUPFAM" id="SSF56672">
    <property type="entry name" value="DNA/RNA polymerases"/>
    <property type="match status" value="1"/>
</dbReference>
<gene>
    <name evidence="10" type="ORF">EAH_00064970</name>
</gene>
<dbReference type="PANTHER" id="PTHR37984">
    <property type="entry name" value="PROTEIN CBG26694"/>
    <property type="match status" value="1"/>
</dbReference>
<dbReference type="CDD" id="cd01647">
    <property type="entry name" value="RT_LTR"/>
    <property type="match status" value="1"/>
</dbReference>
<keyword evidence="3" id="KW-0540">Nuclease</keyword>
<dbReference type="PANTHER" id="PTHR37984:SF5">
    <property type="entry name" value="PROTEIN NYNRIN-LIKE"/>
    <property type="match status" value="1"/>
</dbReference>
<proteinExistence type="predicted"/>
<reference evidence="10" key="1">
    <citation type="submission" date="2013-10" db="EMBL/GenBank/DDBJ databases">
        <title>Genomic analysis of the causative agents of coccidiosis in chickens.</title>
        <authorList>
            <person name="Reid A.J."/>
            <person name="Blake D."/>
            <person name="Billington K."/>
            <person name="Browne H."/>
            <person name="Dunn M."/>
            <person name="Hung S."/>
            <person name="Kawahara F."/>
            <person name="Miranda-Saavedra D."/>
            <person name="Mourier T."/>
            <person name="Nagra H."/>
            <person name="Otto T.D."/>
            <person name="Rawlings N."/>
            <person name="Sanchez A."/>
            <person name="Sanders M."/>
            <person name="Subramaniam C."/>
            <person name="Tay Y."/>
            <person name="Dear P."/>
            <person name="Doerig C."/>
            <person name="Gruber A."/>
            <person name="Parkinson J."/>
            <person name="Shirley M."/>
            <person name="Wan K.L."/>
            <person name="Berriman M."/>
            <person name="Tomley F."/>
            <person name="Pain A."/>
        </authorList>
    </citation>
    <scope>NUCLEOTIDE SEQUENCE</scope>
    <source>
        <strain evidence="10">Houghton</strain>
    </source>
</reference>
<keyword evidence="5" id="KW-0378">Hydrolase</keyword>
<reference evidence="10" key="2">
    <citation type="submission" date="2013-10" db="EMBL/GenBank/DDBJ databases">
        <authorList>
            <person name="Aslett M."/>
        </authorList>
    </citation>
    <scope>NUCLEOTIDE SEQUENCE</scope>
    <source>
        <strain evidence="10">Houghton</strain>
    </source>
</reference>
<dbReference type="InterPro" id="IPR050951">
    <property type="entry name" value="Retrovirus_Pol_polyprotein"/>
</dbReference>
<evidence type="ECO:0000256" key="1">
    <source>
        <dbReference type="ARBA" id="ARBA00022679"/>
    </source>
</evidence>
<dbReference type="Proteomes" id="UP000018050">
    <property type="component" value="Unassembled WGS sequence"/>
</dbReference>
<dbReference type="EMBL" id="HG670698">
    <property type="protein sequence ID" value="CDI77594.1"/>
    <property type="molecule type" value="Genomic_DNA"/>
</dbReference>
<evidence type="ECO:0000313" key="11">
    <source>
        <dbReference type="Proteomes" id="UP000018050"/>
    </source>
</evidence>
<dbReference type="InterPro" id="IPR043128">
    <property type="entry name" value="Rev_trsase/Diguanyl_cyclase"/>
</dbReference>
<accession>U6GG86</accession>
<organism evidence="10 11">
    <name type="scientific">Eimeria acervulina</name>
    <name type="common">Coccidian parasite</name>
    <dbReference type="NCBI Taxonomy" id="5801"/>
    <lineage>
        <taxon>Eukaryota</taxon>
        <taxon>Sar</taxon>
        <taxon>Alveolata</taxon>
        <taxon>Apicomplexa</taxon>
        <taxon>Conoidasida</taxon>
        <taxon>Coccidia</taxon>
        <taxon>Eucoccidiorida</taxon>
        <taxon>Eimeriorina</taxon>
        <taxon>Eimeriidae</taxon>
        <taxon>Eimeria</taxon>
    </lineage>
</organism>
<keyword evidence="4" id="KW-0255">Endonuclease</keyword>
<dbReference type="InterPro" id="IPR043502">
    <property type="entry name" value="DNA/RNA_pol_sf"/>
</dbReference>
<dbReference type="VEuPathDB" id="ToxoDB:EAH_00064970"/>
<dbReference type="CDD" id="cd09274">
    <property type="entry name" value="RNase_HI_RT_Ty3"/>
    <property type="match status" value="1"/>
</dbReference>
<dbReference type="InterPro" id="IPR000477">
    <property type="entry name" value="RT_dom"/>
</dbReference>
<feature type="domain" description="Reverse transcriptase RNase H-like" evidence="9">
    <location>
        <begin position="361"/>
        <end position="463"/>
    </location>
</feature>
<dbReference type="Gene3D" id="3.10.10.10">
    <property type="entry name" value="HIV Type 1 Reverse Transcriptase, subunit A, domain 1"/>
    <property type="match status" value="1"/>
</dbReference>
<feature type="region of interest" description="Disordered" evidence="7">
    <location>
        <begin position="496"/>
        <end position="551"/>
    </location>
</feature>
<evidence type="ECO:0000313" key="10">
    <source>
        <dbReference type="EMBL" id="CDI77594.1"/>
    </source>
</evidence>
<dbReference type="GeneID" id="25274567"/>
<dbReference type="GO" id="GO:0003964">
    <property type="term" value="F:RNA-directed DNA polymerase activity"/>
    <property type="evidence" value="ECO:0007669"/>
    <property type="project" value="UniProtKB-KW"/>
</dbReference>
<evidence type="ECO:0000256" key="4">
    <source>
        <dbReference type="ARBA" id="ARBA00022759"/>
    </source>
</evidence>
<dbReference type="Pfam" id="PF17917">
    <property type="entry name" value="RT_RNaseH"/>
    <property type="match status" value="1"/>
</dbReference>
<dbReference type="InterPro" id="IPR041373">
    <property type="entry name" value="RT_RNaseH"/>
</dbReference>
<dbReference type="GO" id="GO:0004519">
    <property type="term" value="F:endonuclease activity"/>
    <property type="evidence" value="ECO:0007669"/>
    <property type="project" value="UniProtKB-KW"/>
</dbReference>
<dbReference type="OrthoDB" id="2013610at2759"/>
<dbReference type="Gene3D" id="3.30.70.270">
    <property type="match status" value="1"/>
</dbReference>
<feature type="domain" description="Reverse transcriptase" evidence="8">
    <location>
        <begin position="193"/>
        <end position="273"/>
    </location>
</feature>
<keyword evidence="6" id="KW-0695">RNA-directed DNA polymerase</keyword>
<dbReference type="GO" id="GO:0016787">
    <property type="term" value="F:hydrolase activity"/>
    <property type="evidence" value="ECO:0007669"/>
    <property type="project" value="UniProtKB-KW"/>
</dbReference>
<keyword evidence="1" id="KW-0808">Transferase</keyword>
<dbReference type="RefSeq" id="XP_013252073.1">
    <property type="nucleotide sequence ID" value="XM_013396619.1"/>
</dbReference>
<dbReference type="AlphaFoldDB" id="U6GG86"/>
<dbReference type="Pfam" id="PF00078">
    <property type="entry name" value="RVT_1"/>
    <property type="match status" value="1"/>
</dbReference>
<evidence type="ECO:0000259" key="9">
    <source>
        <dbReference type="Pfam" id="PF17917"/>
    </source>
</evidence>
<evidence type="ECO:0000256" key="5">
    <source>
        <dbReference type="ARBA" id="ARBA00022801"/>
    </source>
</evidence>
<name>U6GG86_EIMAC</name>
<evidence type="ECO:0000256" key="2">
    <source>
        <dbReference type="ARBA" id="ARBA00022695"/>
    </source>
</evidence>
<protein>
    <submittedName>
        <fullName evidence="10">Tf1 protein, related</fullName>
    </submittedName>
</protein>
<evidence type="ECO:0000259" key="8">
    <source>
        <dbReference type="Pfam" id="PF00078"/>
    </source>
</evidence>